<protein>
    <submittedName>
        <fullName evidence="2">Uncharacterized protein</fullName>
    </submittedName>
</protein>
<evidence type="ECO:0000313" key="2">
    <source>
        <dbReference type="EMBL" id="CAF5103854.1"/>
    </source>
</evidence>
<dbReference type="EMBL" id="CAJOBI010250801">
    <property type="protein sequence ID" value="CAF5103854.1"/>
    <property type="molecule type" value="Genomic_DNA"/>
</dbReference>
<feature type="compositionally biased region" description="Polar residues" evidence="1">
    <location>
        <begin position="96"/>
        <end position="106"/>
    </location>
</feature>
<name>A0A8S3F7V4_9BILA</name>
<feature type="region of interest" description="Disordered" evidence="1">
    <location>
        <begin position="96"/>
        <end position="131"/>
    </location>
</feature>
<feature type="non-terminal residue" evidence="2">
    <location>
        <position position="1"/>
    </location>
</feature>
<comment type="caution">
    <text evidence="2">The sequence shown here is derived from an EMBL/GenBank/DDBJ whole genome shotgun (WGS) entry which is preliminary data.</text>
</comment>
<organism evidence="2 3">
    <name type="scientific">Rotaria magnacalcarata</name>
    <dbReference type="NCBI Taxonomy" id="392030"/>
    <lineage>
        <taxon>Eukaryota</taxon>
        <taxon>Metazoa</taxon>
        <taxon>Spiralia</taxon>
        <taxon>Gnathifera</taxon>
        <taxon>Rotifera</taxon>
        <taxon>Eurotatoria</taxon>
        <taxon>Bdelloidea</taxon>
        <taxon>Philodinida</taxon>
        <taxon>Philodinidae</taxon>
        <taxon>Rotaria</taxon>
    </lineage>
</organism>
<sequence>LKFIVHKQTLDDLRQNPDFIRAWYAYHCQPENNSPGISGPLDDKTIHKVIATFGLNRFFVQFRLMHIETTDDNSIPPIDLDASTCNSIEFIDMADNDNTSELNGDSQPEKTALLDTNEQNGMKELPDYSLG</sequence>
<evidence type="ECO:0000256" key="1">
    <source>
        <dbReference type="SAM" id="MobiDB-lite"/>
    </source>
</evidence>
<accession>A0A8S3F7V4</accession>
<proteinExistence type="predicted"/>
<dbReference type="AlphaFoldDB" id="A0A8S3F7V4"/>
<evidence type="ECO:0000313" key="3">
    <source>
        <dbReference type="Proteomes" id="UP000676336"/>
    </source>
</evidence>
<reference evidence="2" key="1">
    <citation type="submission" date="2021-02" db="EMBL/GenBank/DDBJ databases">
        <authorList>
            <person name="Nowell W R."/>
        </authorList>
    </citation>
    <scope>NUCLEOTIDE SEQUENCE</scope>
</reference>
<dbReference type="Proteomes" id="UP000676336">
    <property type="component" value="Unassembled WGS sequence"/>
</dbReference>
<gene>
    <name evidence="2" type="ORF">SMN809_LOCUS61806</name>
</gene>